<dbReference type="InterPro" id="IPR052893">
    <property type="entry name" value="TCS_response_regulator"/>
</dbReference>
<dbReference type="SMART" id="SM00448">
    <property type="entry name" value="REC"/>
    <property type="match status" value="1"/>
</dbReference>
<dbReference type="EMBL" id="CP018632">
    <property type="protein sequence ID" value="ASJ72173.1"/>
    <property type="molecule type" value="Genomic_DNA"/>
</dbReference>
<keyword evidence="4" id="KW-1185">Reference proteome</keyword>
<dbReference type="GO" id="GO:0000160">
    <property type="term" value="P:phosphorelay signal transduction system"/>
    <property type="evidence" value="ECO:0007669"/>
    <property type="project" value="InterPro"/>
</dbReference>
<dbReference type="Gene3D" id="3.40.50.2300">
    <property type="match status" value="1"/>
</dbReference>
<dbReference type="KEGG" id="gai:IMCC3135_10395"/>
<dbReference type="PANTHER" id="PTHR44520:SF2">
    <property type="entry name" value="RESPONSE REGULATOR RCP1"/>
    <property type="match status" value="1"/>
</dbReference>
<sequence>MMTTKRHSVLLVDDNEIDIMVHCRALKRSGRFDTVKTAQSGKEALEILEKHAASRLAEPERFPVMLMLLDINMPVMNGFDLLDRLATLSITDDPRFIVMLTSSSAVTDRQKALSDTRVVDYLVKPFSTADAHALADKLDSWQVND</sequence>
<dbReference type="Proteomes" id="UP000250079">
    <property type="component" value="Chromosome"/>
</dbReference>
<name>A0A2Z2NLY0_9GAMM</name>
<evidence type="ECO:0000256" key="1">
    <source>
        <dbReference type="PROSITE-ProRule" id="PRU00169"/>
    </source>
</evidence>
<dbReference type="PROSITE" id="PS50110">
    <property type="entry name" value="RESPONSE_REGULATORY"/>
    <property type="match status" value="1"/>
</dbReference>
<dbReference type="RefSeq" id="WP_088917513.1">
    <property type="nucleotide sequence ID" value="NZ_CP018632.1"/>
</dbReference>
<dbReference type="PANTHER" id="PTHR44520">
    <property type="entry name" value="RESPONSE REGULATOR RCP1-RELATED"/>
    <property type="match status" value="1"/>
</dbReference>
<reference evidence="3 4" key="1">
    <citation type="submission" date="2016-12" db="EMBL/GenBank/DDBJ databases">
        <authorList>
            <person name="Song W.-J."/>
            <person name="Kurnit D.M."/>
        </authorList>
    </citation>
    <scope>NUCLEOTIDE SEQUENCE [LARGE SCALE GENOMIC DNA]</scope>
    <source>
        <strain evidence="3 4">IMCC3135</strain>
    </source>
</reference>
<dbReference type="OrthoDB" id="9796655at2"/>
<evidence type="ECO:0000313" key="3">
    <source>
        <dbReference type="EMBL" id="ASJ72173.1"/>
    </source>
</evidence>
<protein>
    <recommendedName>
        <fullName evidence="2">Response regulatory domain-containing protein</fullName>
    </recommendedName>
</protein>
<gene>
    <name evidence="3" type="ORF">IMCC3135_10395</name>
</gene>
<dbReference type="SUPFAM" id="SSF52172">
    <property type="entry name" value="CheY-like"/>
    <property type="match status" value="1"/>
</dbReference>
<proteinExistence type="predicted"/>
<accession>A0A2Z2NLY0</accession>
<dbReference type="Pfam" id="PF00072">
    <property type="entry name" value="Response_reg"/>
    <property type="match status" value="1"/>
</dbReference>
<feature type="domain" description="Response regulatory" evidence="2">
    <location>
        <begin position="8"/>
        <end position="139"/>
    </location>
</feature>
<feature type="modified residue" description="4-aspartylphosphate" evidence="1">
    <location>
        <position position="70"/>
    </location>
</feature>
<evidence type="ECO:0000313" key="4">
    <source>
        <dbReference type="Proteomes" id="UP000250079"/>
    </source>
</evidence>
<dbReference type="InterPro" id="IPR011006">
    <property type="entry name" value="CheY-like_superfamily"/>
</dbReference>
<dbReference type="InterPro" id="IPR001789">
    <property type="entry name" value="Sig_transdc_resp-reg_receiver"/>
</dbReference>
<evidence type="ECO:0000259" key="2">
    <source>
        <dbReference type="PROSITE" id="PS50110"/>
    </source>
</evidence>
<dbReference type="AlphaFoldDB" id="A0A2Z2NLY0"/>
<keyword evidence="1" id="KW-0597">Phosphoprotein</keyword>
<organism evidence="3 4">
    <name type="scientific">Granulosicoccus antarcticus IMCC3135</name>
    <dbReference type="NCBI Taxonomy" id="1192854"/>
    <lineage>
        <taxon>Bacteria</taxon>
        <taxon>Pseudomonadati</taxon>
        <taxon>Pseudomonadota</taxon>
        <taxon>Gammaproteobacteria</taxon>
        <taxon>Chromatiales</taxon>
        <taxon>Granulosicoccaceae</taxon>
        <taxon>Granulosicoccus</taxon>
    </lineage>
</organism>